<feature type="domain" description="Cell wall-active antibiotics response LiaF-like C-terminal" evidence="2">
    <location>
        <begin position="187"/>
        <end position="251"/>
    </location>
</feature>
<dbReference type="Pfam" id="PF09922">
    <property type="entry name" value="LiaF-like_C"/>
    <property type="match status" value="1"/>
</dbReference>
<feature type="domain" description="LiaF transmembrane" evidence="3">
    <location>
        <begin position="18"/>
        <end position="109"/>
    </location>
</feature>
<protein>
    <recommendedName>
        <fullName evidence="6">Cell wall-active antibiotic response 4TMS protein YvqF</fullName>
    </recommendedName>
</protein>
<comment type="caution">
    <text evidence="4">The sequence shown here is derived from an EMBL/GenBank/DDBJ whole genome shotgun (WGS) entry which is preliminary data.</text>
</comment>
<keyword evidence="1" id="KW-0472">Membrane</keyword>
<feature type="transmembrane region" description="Helical" evidence="1">
    <location>
        <begin position="43"/>
        <end position="59"/>
    </location>
</feature>
<keyword evidence="1" id="KW-1133">Transmembrane helix</keyword>
<gene>
    <name evidence="4" type="ORF">IDJ76_08845</name>
</gene>
<dbReference type="Pfam" id="PF22570">
    <property type="entry name" value="LiaF-TM"/>
    <property type="match status" value="1"/>
</dbReference>
<dbReference type="AlphaFoldDB" id="A0A926S2H6"/>
<accession>A0A926S2H6</accession>
<feature type="transmembrane region" description="Helical" evidence="1">
    <location>
        <begin position="12"/>
        <end position="31"/>
    </location>
</feature>
<evidence type="ECO:0000259" key="3">
    <source>
        <dbReference type="Pfam" id="PF22570"/>
    </source>
</evidence>
<dbReference type="EMBL" id="JACWMX010000003">
    <property type="protein sequence ID" value="MBD1393204.1"/>
    <property type="molecule type" value="Genomic_DNA"/>
</dbReference>
<dbReference type="Proteomes" id="UP000619078">
    <property type="component" value="Unassembled WGS sequence"/>
</dbReference>
<dbReference type="InterPro" id="IPR054331">
    <property type="entry name" value="LiaF_TM"/>
</dbReference>
<sequence>MFNNIDNATKTPRGKVMAGGILLAVGCFLLLKQFDIDIIPDSIDLWPLWLIFWGLVIGARSNFQKSSAIVLIGLGGIFMLTENLHNVGGFVWPVAIIGLGLWIISKRGSHHNPAAVNSDYWDSKYQATPADKPLANFGDADYDSANVPPVDPLNPGSTNVPPHSYDDILNATAIFGGVNKTIFSKNFRGGDITNIFGGTELDFTQADIHGRVVIDITQVFGGTKIIVPVNWQVVPDLAAVFAAVDDKRIKNPSAINHNKVLVLKGVSLFAGVDIRSY</sequence>
<dbReference type="PANTHER" id="PTHR40763:SF5">
    <property type="entry name" value="MEMBRANE PROTEIN"/>
    <property type="match status" value="1"/>
</dbReference>
<dbReference type="RefSeq" id="WP_191162884.1">
    <property type="nucleotide sequence ID" value="NZ_JACWMX010000003.1"/>
</dbReference>
<evidence type="ECO:0008006" key="6">
    <source>
        <dbReference type="Google" id="ProtNLM"/>
    </source>
</evidence>
<keyword evidence="5" id="KW-1185">Reference proteome</keyword>
<evidence type="ECO:0000259" key="2">
    <source>
        <dbReference type="Pfam" id="PF09922"/>
    </source>
</evidence>
<feature type="transmembrane region" description="Helical" evidence="1">
    <location>
        <begin position="87"/>
        <end position="104"/>
    </location>
</feature>
<proteinExistence type="predicted"/>
<dbReference type="InterPro" id="IPR024425">
    <property type="entry name" value="LiaF-like_C"/>
</dbReference>
<evidence type="ECO:0000256" key="1">
    <source>
        <dbReference type="SAM" id="Phobius"/>
    </source>
</evidence>
<evidence type="ECO:0000313" key="4">
    <source>
        <dbReference type="EMBL" id="MBD1393204.1"/>
    </source>
</evidence>
<keyword evidence="1" id="KW-0812">Transmembrane</keyword>
<reference evidence="4" key="1">
    <citation type="submission" date="2020-09" db="EMBL/GenBank/DDBJ databases">
        <title>Novel species of Mucilaginibacter isolated from a glacier on the Tibetan Plateau.</title>
        <authorList>
            <person name="Liu Q."/>
            <person name="Xin Y.-H."/>
        </authorList>
    </citation>
    <scope>NUCLEOTIDE SEQUENCE</scope>
    <source>
        <strain evidence="4">ZB1P21</strain>
    </source>
</reference>
<dbReference type="PANTHER" id="PTHR40763">
    <property type="entry name" value="MEMBRANE PROTEIN-RELATED"/>
    <property type="match status" value="1"/>
</dbReference>
<name>A0A926S2H6_9SPHI</name>
<organism evidence="4 5">
    <name type="scientific">Mucilaginibacter glaciei</name>
    <dbReference type="NCBI Taxonomy" id="2772109"/>
    <lineage>
        <taxon>Bacteria</taxon>
        <taxon>Pseudomonadati</taxon>
        <taxon>Bacteroidota</taxon>
        <taxon>Sphingobacteriia</taxon>
        <taxon>Sphingobacteriales</taxon>
        <taxon>Sphingobacteriaceae</taxon>
        <taxon>Mucilaginibacter</taxon>
    </lineage>
</organism>
<evidence type="ECO:0000313" key="5">
    <source>
        <dbReference type="Proteomes" id="UP000619078"/>
    </source>
</evidence>